<organism evidence="2 3">
    <name type="scientific">Yasminevirus sp. GU-2018</name>
    <dbReference type="NCBI Taxonomy" id="2420051"/>
    <lineage>
        <taxon>Viruses</taxon>
        <taxon>Varidnaviria</taxon>
        <taxon>Bamfordvirae</taxon>
        <taxon>Nucleocytoviricota</taxon>
        <taxon>Megaviricetes</taxon>
        <taxon>Imitervirales</taxon>
        <taxon>Mimiviridae</taxon>
        <taxon>Klosneuvirinae</taxon>
        <taxon>Yasminevirus</taxon>
        <taxon>Yasminevirus saudimassiliense</taxon>
    </lineage>
</organism>
<name>A0A5K0U9P4_9VIRU</name>
<reference evidence="2 3" key="1">
    <citation type="submission" date="2018-10" db="EMBL/GenBank/DDBJ databases">
        <authorList>
            <consortium name="IHU Genomes"/>
        </authorList>
    </citation>
    <scope>NUCLEOTIDE SEQUENCE [LARGE SCALE GENOMIC DNA]</scope>
    <source>
        <strain evidence="2 3">A1</strain>
    </source>
</reference>
<keyword evidence="3" id="KW-1185">Reference proteome</keyword>
<evidence type="ECO:0000313" key="3">
    <source>
        <dbReference type="Proteomes" id="UP000594342"/>
    </source>
</evidence>
<accession>A0A5K0U9P4</accession>
<feature type="coiled-coil region" evidence="1">
    <location>
        <begin position="445"/>
        <end position="472"/>
    </location>
</feature>
<protein>
    <submittedName>
        <fullName evidence="2">Putative hydrolase</fullName>
    </submittedName>
</protein>
<gene>
    <name evidence="2" type="ORF">YASMINEVIRUS_596</name>
</gene>
<dbReference type="SUPFAM" id="SSF52540">
    <property type="entry name" value="P-loop containing nucleoside triphosphate hydrolases"/>
    <property type="match status" value="1"/>
</dbReference>
<dbReference type="GO" id="GO:0016787">
    <property type="term" value="F:hydrolase activity"/>
    <property type="evidence" value="ECO:0007669"/>
    <property type="project" value="UniProtKB-KW"/>
</dbReference>
<comment type="caution">
    <text evidence="2">The sequence shown here is derived from an EMBL/GenBank/DDBJ whole genome shotgun (WGS) entry which is preliminary data.</text>
</comment>
<dbReference type="EMBL" id="UPSH01000001">
    <property type="protein sequence ID" value="VBB18133.1"/>
    <property type="molecule type" value="Genomic_DNA"/>
</dbReference>
<evidence type="ECO:0000313" key="2">
    <source>
        <dbReference type="EMBL" id="VBB18133.1"/>
    </source>
</evidence>
<proteinExistence type="predicted"/>
<sequence length="719" mass="83917">MAIAFIKTDKTRWDLAENFDDMKDSPCGIPGYAQGKPIPVISCIGSSRDGKSTLLNNLYKYYSTQSEKAGSPKKTDKPVYPFKSKSGDDVTTNGIDFIDIPGECILMDCQGMALKDAKYDHYLTLMVYQLSDVIILNVRQRLDLQVLNNLLAVFSFLSEIPPESRRPDKPTLVIRIKDFQDFEALEENSEYLNEYVKRWLEKSGDQYDQIKEAFSMAFNIDIVYTEYPKFPPKKSALDLYHKDFEKDNPSFLEACTYIMKIAQSRGTKKNKLLANNAEVRELINTLKNNSKIDYRKLDLYHNITKTELLEYLRDVVNKPPYNDISILSQMDGSLGAYNLYQKKMIDIKDLKHKTYNSKFKDVTLDVKEEVFKKQFDEYFEFCAECKKKNIRLAEALIKPHIDEFNQKFIEGSNPFSDLVNKISNIFTDKRKKLEGELDKIDKNVKESWLRKLDEEKAMLKKIQQDIIAKNNANIKALEDAIRLYSPDMHNQKYTLEELDKQFGGKNYNVQSSQTYETVKSRIRSDLQQIYEKHKRTYFIGADKTISEKKTLDFDLERFIPKEDPYFCWSHKGHRLSDMVFLHNVALDNNMDLVKLYYSPDKCIMFTSVSFTDFYRDQHVQKYFKDYGFLYENLSAFNDVIKIVEDGVGSKKSCKNFGNDDYRKLITDKPALTKVTLKFDNRWSVPQEMINLVKDKLFEAVIAYIREHPKRSDIVFVTSS</sequence>
<dbReference type="Gene3D" id="3.40.50.300">
    <property type="entry name" value="P-loop containing nucleotide triphosphate hydrolases"/>
    <property type="match status" value="1"/>
</dbReference>
<dbReference type="Proteomes" id="UP000594342">
    <property type="component" value="Unassembled WGS sequence"/>
</dbReference>
<keyword evidence="2" id="KW-0378">Hydrolase</keyword>
<evidence type="ECO:0000256" key="1">
    <source>
        <dbReference type="SAM" id="Coils"/>
    </source>
</evidence>
<dbReference type="InterPro" id="IPR027417">
    <property type="entry name" value="P-loop_NTPase"/>
</dbReference>
<keyword evidence="1" id="KW-0175">Coiled coil</keyword>